<protein>
    <submittedName>
        <fullName evidence="2">SMI1/KNR4 family protein</fullName>
    </submittedName>
</protein>
<dbReference type="RefSeq" id="WP_150220780.1">
    <property type="nucleotide sequence ID" value="NZ_CP029192.1"/>
</dbReference>
<dbReference type="SMART" id="SM00860">
    <property type="entry name" value="SMI1_KNR4"/>
    <property type="match status" value="1"/>
</dbReference>
<dbReference type="Proteomes" id="UP000322927">
    <property type="component" value="Chromosome"/>
</dbReference>
<evidence type="ECO:0000259" key="1">
    <source>
        <dbReference type="SMART" id="SM00860"/>
    </source>
</evidence>
<dbReference type="InterPro" id="IPR018958">
    <property type="entry name" value="Knr4/Smi1-like_dom"/>
</dbReference>
<dbReference type="EMBL" id="CP029192">
    <property type="protein sequence ID" value="QES38604.1"/>
    <property type="molecule type" value="Genomic_DNA"/>
</dbReference>
<organism evidence="2 3">
    <name type="scientific">Streptomyces venezuelae</name>
    <dbReference type="NCBI Taxonomy" id="54571"/>
    <lineage>
        <taxon>Bacteria</taxon>
        <taxon>Bacillati</taxon>
        <taxon>Actinomycetota</taxon>
        <taxon>Actinomycetes</taxon>
        <taxon>Kitasatosporales</taxon>
        <taxon>Streptomycetaceae</taxon>
        <taxon>Streptomyces</taxon>
    </lineage>
</organism>
<evidence type="ECO:0000313" key="3">
    <source>
        <dbReference type="Proteomes" id="UP000322927"/>
    </source>
</evidence>
<accession>A0A5P2C7D3</accession>
<evidence type="ECO:0000313" key="2">
    <source>
        <dbReference type="EMBL" id="QES38604.1"/>
    </source>
</evidence>
<gene>
    <name evidence="2" type="ORF">DEJ48_39015</name>
</gene>
<dbReference type="SUPFAM" id="SSF160631">
    <property type="entry name" value="SMI1/KNR4-like"/>
    <property type="match status" value="1"/>
</dbReference>
<dbReference type="InterPro" id="IPR037883">
    <property type="entry name" value="Knr4/Smi1-like_sf"/>
</dbReference>
<dbReference type="Gene3D" id="3.40.1580.10">
    <property type="entry name" value="SMI1/KNR4-like"/>
    <property type="match status" value="1"/>
</dbReference>
<name>A0A5P2C7D3_STRVZ</name>
<dbReference type="Pfam" id="PF09346">
    <property type="entry name" value="SMI1_KNR4"/>
    <property type="match status" value="1"/>
</dbReference>
<proteinExistence type="predicted"/>
<feature type="domain" description="Knr4/Smi1-like" evidence="1">
    <location>
        <begin position="41"/>
        <end position="172"/>
    </location>
</feature>
<sequence>MDGHAAREHSIEWRQIDDAWQRIESWLERNAPATFASLLPGASEAELDELQESLGVRLPVGLRALWSRRAGVGPETTPWFMPEECVLMSFSVVRRVYQRQMFLRQQDLEDQQRTGSTEEITVWRPSWVPFAAMDADALTGLCVDAETGRIWYWCEYAERRVQFESLTDYLEEMADALENPELAKEARVGLMNGFLVWGVPLNEAERAAWEPLGS</sequence>
<dbReference type="AlphaFoldDB" id="A0A5P2C7D3"/>
<dbReference type="OrthoDB" id="3466111at2"/>
<reference evidence="2 3" key="1">
    <citation type="submission" date="2018-05" db="EMBL/GenBank/DDBJ databases">
        <title>Streptomyces venezuelae.</title>
        <authorList>
            <person name="Kim W."/>
            <person name="Lee N."/>
            <person name="Cho B.-K."/>
        </authorList>
    </citation>
    <scope>NUCLEOTIDE SEQUENCE [LARGE SCALE GENOMIC DNA]</scope>
    <source>
        <strain evidence="2 3">ATCC 14584</strain>
    </source>
</reference>